<reference evidence="2" key="1">
    <citation type="submission" date="2016-10" db="EMBL/GenBank/DDBJ databases">
        <authorList>
            <person name="Varghese N."/>
            <person name="Submissions S."/>
        </authorList>
    </citation>
    <scope>NUCLEOTIDE SEQUENCE [LARGE SCALE GENOMIC DNA]</scope>
    <source>
        <strain evidence="2">CGMCC 1.10369</strain>
    </source>
</reference>
<dbReference type="RefSeq" id="WP_090841847.1">
    <property type="nucleotide sequence ID" value="NZ_FNIL01000003.1"/>
</dbReference>
<dbReference type="Proteomes" id="UP000198778">
    <property type="component" value="Unassembled WGS sequence"/>
</dbReference>
<dbReference type="InterPro" id="IPR011322">
    <property type="entry name" value="N-reg_PII-like_a/b"/>
</dbReference>
<dbReference type="AlphaFoldDB" id="A0A1H0DLT6"/>
<evidence type="ECO:0000313" key="1">
    <source>
        <dbReference type="EMBL" id="SDN71019.1"/>
    </source>
</evidence>
<protein>
    <submittedName>
        <fullName evidence="1">Uncharacterized protein YaaQ</fullName>
    </submittedName>
</protein>
<dbReference type="PANTHER" id="PTHR38456:SF1">
    <property type="entry name" value="CYCLIC DI-AMP RECEPTOR A"/>
    <property type="match status" value="1"/>
</dbReference>
<dbReference type="SUPFAM" id="SSF54913">
    <property type="entry name" value="GlnB-like"/>
    <property type="match status" value="1"/>
</dbReference>
<dbReference type="PANTHER" id="PTHR38456">
    <property type="entry name" value="CYCLIC DI-AMP RECEPTOR A"/>
    <property type="match status" value="1"/>
</dbReference>
<evidence type="ECO:0000313" key="2">
    <source>
        <dbReference type="Proteomes" id="UP000198778"/>
    </source>
</evidence>
<accession>A0A1H0DLT6</accession>
<dbReference type="EMBL" id="FNIL01000003">
    <property type="protein sequence ID" value="SDN71019.1"/>
    <property type="molecule type" value="Genomic_DNA"/>
</dbReference>
<dbReference type="Pfam" id="PF06153">
    <property type="entry name" value="CdAMP_rec"/>
    <property type="match status" value="1"/>
</dbReference>
<keyword evidence="2" id="KW-1185">Reference proteome</keyword>
<name>A0A1H0DLT6_9BACI</name>
<dbReference type="InterPro" id="IPR015867">
    <property type="entry name" value="N-reg_PII/ATP_PRibTrfase_C"/>
</dbReference>
<dbReference type="Gene3D" id="3.30.70.120">
    <property type="match status" value="1"/>
</dbReference>
<proteinExistence type="predicted"/>
<organism evidence="1 2">
    <name type="scientific">Alkalicoccus daliensis</name>
    <dbReference type="NCBI Taxonomy" id="745820"/>
    <lineage>
        <taxon>Bacteria</taxon>
        <taxon>Bacillati</taxon>
        <taxon>Bacillota</taxon>
        <taxon>Bacilli</taxon>
        <taxon>Bacillales</taxon>
        <taxon>Bacillaceae</taxon>
        <taxon>Alkalicoccus</taxon>
    </lineage>
</organism>
<sequence>MKLMICIVENRYRDIMEEGLKKANYRMTEFSSSGGFLKKGSTTFLIGVAEEDVEQLSQEMRSICLDYEAKRGKSKDSSHRYISFMIDVKDSMPFVTQPH</sequence>
<dbReference type="OrthoDB" id="9794275at2"/>
<dbReference type="InterPro" id="IPR010375">
    <property type="entry name" value="CdAMP_rec"/>
</dbReference>
<gene>
    <name evidence="1" type="ORF">SAMN04488053_1035</name>
</gene>
<dbReference type="STRING" id="745820.SAMN04488053_1035"/>